<gene>
    <name evidence="1" type="primary">g10940</name>
    <name evidence="1" type="ORF">NpPPO83_00010940</name>
</gene>
<evidence type="ECO:0000313" key="2">
    <source>
        <dbReference type="Proteomes" id="UP001165186"/>
    </source>
</evidence>
<accession>A0ACB5SCA9</accession>
<dbReference type="EMBL" id="BSXG01000069">
    <property type="protein sequence ID" value="GME34760.1"/>
    <property type="molecule type" value="Genomic_DNA"/>
</dbReference>
<reference evidence="1" key="1">
    <citation type="submission" date="2024-09" db="EMBL/GenBank/DDBJ databases">
        <title>Draft Genome Sequences of Neofusicoccum parvum.</title>
        <authorList>
            <person name="Ashida A."/>
            <person name="Camagna M."/>
            <person name="Tanaka A."/>
            <person name="Takemoto D."/>
        </authorList>
    </citation>
    <scope>NUCLEOTIDE SEQUENCE</scope>
    <source>
        <strain evidence="1">PPO83</strain>
    </source>
</reference>
<evidence type="ECO:0000313" key="1">
    <source>
        <dbReference type="EMBL" id="GME34760.1"/>
    </source>
</evidence>
<keyword evidence="2" id="KW-1185">Reference proteome</keyword>
<organism evidence="1 2">
    <name type="scientific">Neofusicoccum parvum</name>
    <dbReference type="NCBI Taxonomy" id="310453"/>
    <lineage>
        <taxon>Eukaryota</taxon>
        <taxon>Fungi</taxon>
        <taxon>Dikarya</taxon>
        <taxon>Ascomycota</taxon>
        <taxon>Pezizomycotina</taxon>
        <taxon>Dothideomycetes</taxon>
        <taxon>Dothideomycetes incertae sedis</taxon>
        <taxon>Botryosphaeriales</taxon>
        <taxon>Botryosphaeriaceae</taxon>
        <taxon>Neofusicoccum</taxon>
    </lineage>
</organism>
<comment type="caution">
    <text evidence="1">The sequence shown here is derived from an EMBL/GenBank/DDBJ whole genome shotgun (WGS) entry which is preliminary data.</text>
</comment>
<dbReference type="Proteomes" id="UP001165186">
    <property type="component" value="Unassembled WGS sequence"/>
</dbReference>
<protein>
    <submittedName>
        <fullName evidence="1">Histone-lysine n-methyltransferase ezh1</fullName>
    </submittedName>
</protein>
<sequence>MFHYDTALTEFKERLEDRYSRVHFHVQDPALPATGTSVRRMKFEDVAGSLLAGSSKELDNASPPLNLLNLRDFLALPEPQFLRASRFQLLPTLDARIESAVTLEDSSAGKRITTRYSDLASCSRFLLYASRGAVSGPHVDLLTGTWVQVVSGRKVWPIFTDLTIEERIEFEEQGNEWIPPREKTRVIVLDPVQDCLMHGGMFWDEMRILDTMETMSWIIQHPNVTNETIPNQLPEILFELERMMREKPERFISGGETSEGLLQKFEAAFKDAL</sequence>
<proteinExistence type="predicted"/>
<name>A0ACB5SCA9_9PEZI</name>